<evidence type="ECO:0000259" key="17">
    <source>
        <dbReference type="PROSITE" id="PS50999"/>
    </source>
</evidence>
<dbReference type="GO" id="GO:0016682">
    <property type="term" value="F:oxidoreductase activity, acting on diphenols and related substances as donors, oxygen as acceptor"/>
    <property type="evidence" value="ECO:0007669"/>
    <property type="project" value="InterPro"/>
</dbReference>
<keyword evidence="13" id="KW-0449">Lipoprotein</keyword>
<organism evidence="18 19">
    <name type="scientific">Cognatishimia activa</name>
    <dbReference type="NCBI Taxonomy" id="1715691"/>
    <lineage>
        <taxon>Bacteria</taxon>
        <taxon>Pseudomonadati</taxon>
        <taxon>Pseudomonadota</taxon>
        <taxon>Alphaproteobacteria</taxon>
        <taxon>Rhodobacterales</taxon>
        <taxon>Paracoccaceae</taxon>
        <taxon>Cognatishimia</taxon>
    </lineage>
</organism>
<keyword evidence="5" id="KW-0679">Respiratory chain</keyword>
<keyword evidence="19" id="KW-1185">Reference proteome</keyword>
<feature type="domain" description="Cytochrome oxidase subunit II copper A binding" evidence="16">
    <location>
        <begin position="167"/>
        <end position="279"/>
    </location>
</feature>
<evidence type="ECO:0000256" key="12">
    <source>
        <dbReference type="ARBA" id="ARBA00023139"/>
    </source>
</evidence>
<dbReference type="InterPro" id="IPR036257">
    <property type="entry name" value="Cyt_c_oxidase_su2_TM_sf"/>
</dbReference>
<evidence type="ECO:0000313" key="19">
    <source>
        <dbReference type="Proteomes" id="UP000051184"/>
    </source>
</evidence>
<keyword evidence="8" id="KW-0249">Electron transport</keyword>
<evidence type="ECO:0000256" key="11">
    <source>
        <dbReference type="ARBA" id="ARBA00023136"/>
    </source>
</evidence>
<evidence type="ECO:0000256" key="14">
    <source>
        <dbReference type="ARBA" id="ARBA00030198"/>
    </source>
</evidence>
<feature type="transmembrane region" description="Helical" evidence="15">
    <location>
        <begin position="77"/>
        <end position="101"/>
    </location>
</feature>
<evidence type="ECO:0000256" key="8">
    <source>
        <dbReference type="ARBA" id="ARBA00022982"/>
    </source>
</evidence>
<dbReference type="Proteomes" id="UP000051184">
    <property type="component" value="Unassembled WGS sequence"/>
</dbReference>
<dbReference type="Gene3D" id="1.10.287.90">
    <property type="match status" value="1"/>
</dbReference>
<reference evidence="19" key="1">
    <citation type="submission" date="2015-09" db="EMBL/GenBank/DDBJ databases">
        <authorList>
            <person name="Rodrigo-Torres Lidia"/>
            <person name="Arahal R.David."/>
        </authorList>
    </citation>
    <scope>NUCLEOTIDE SEQUENCE [LARGE SCALE GENOMIC DNA]</scope>
    <source>
        <strain evidence="19">CECT 5114</strain>
    </source>
</reference>
<dbReference type="STRING" id="1715691.TA5113_00652"/>
<evidence type="ECO:0000313" key="18">
    <source>
        <dbReference type="EMBL" id="CUK27339.1"/>
    </source>
</evidence>
<gene>
    <name evidence="18" type="primary">cyoA</name>
    <name evidence="18" type="ORF">TA5114_03167</name>
</gene>
<dbReference type="Pfam" id="PF06481">
    <property type="entry name" value="COX_ARM"/>
    <property type="match status" value="1"/>
</dbReference>
<evidence type="ECO:0000256" key="9">
    <source>
        <dbReference type="ARBA" id="ARBA00022989"/>
    </source>
</evidence>
<dbReference type="PANTHER" id="PTHR22888">
    <property type="entry name" value="CYTOCHROME C OXIDASE, SUBUNIT II"/>
    <property type="match status" value="1"/>
</dbReference>
<dbReference type="PANTHER" id="PTHR22888:SF18">
    <property type="entry name" value="CYTOCHROME BO(3) UBIQUINOL OXIDASE SUBUNIT 2"/>
    <property type="match status" value="1"/>
</dbReference>
<dbReference type="Gene3D" id="2.60.40.420">
    <property type="entry name" value="Cupredoxins - blue copper proteins"/>
    <property type="match status" value="1"/>
</dbReference>
<evidence type="ECO:0000256" key="15">
    <source>
        <dbReference type="SAM" id="Phobius"/>
    </source>
</evidence>
<comment type="subcellular location">
    <subcellularLocation>
        <location evidence="1">Cell membrane</location>
        <topology evidence="1">Multi-pass membrane protein</topology>
    </subcellularLocation>
</comment>
<dbReference type="InterPro" id="IPR010514">
    <property type="entry name" value="COX_ARM"/>
</dbReference>
<proteinExistence type="inferred from homology"/>
<dbReference type="InterPro" id="IPR045187">
    <property type="entry name" value="CcO_II"/>
</dbReference>
<dbReference type="EMBL" id="CYUE01000022">
    <property type="protein sequence ID" value="CUK27339.1"/>
    <property type="molecule type" value="Genomic_DNA"/>
</dbReference>
<dbReference type="PROSITE" id="PS50857">
    <property type="entry name" value="COX2_CUA"/>
    <property type="match status" value="1"/>
</dbReference>
<dbReference type="GO" id="GO:0042773">
    <property type="term" value="P:ATP synthesis coupled electron transport"/>
    <property type="evidence" value="ECO:0007669"/>
    <property type="project" value="TreeGrafter"/>
</dbReference>
<feature type="domain" description="Cytochrome oxidase subunit II transmembrane region profile" evidence="17">
    <location>
        <begin position="55"/>
        <end position="152"/>
    </location>
</feature>
<dbReference type="InterPro" id="IPR006333">
    <property type="entry name" value="Cyt_o_ubiquinol_oxidase_su2"/>
</dbReference>
<comment type="similarity">
    <text evidence="2">Belongs to the cytochrome c oxidase subunit 2 family.</text>
</comment>
<evidence type="ECO:0000256" key="6">
    <source>
        <dbReference type="ARBA" id="ARBA00022692"/>
    </source>
</evidence>
<accession>A0A0P1IUN7</accession>
<dbReference type="InterPro" id="IPR008972">
    <property type="entry name" value="Cupredoxin"/>
</dbReference>
<dbReference type="InterPro" id="IPR011759">
    <property type="entry name" value="Cyt_c_oxidase_su2_TM_dom"/>
</dbReference>
<dbReference type="GO" id="GO:0009486">
    <property type="term" value="F:cytochrome bo3 ubiquinol oxidase activity"/>
    <property type="evidence" value="ECO:0007669"/>
    <property type="project" value="InterPro"/>
</dbReference>
<keyword evidence="6 15" id="KW-0812">Transmembrane</keyword>
<dbReference type="InterPro" id="IPR034227">
    <property type="entry name" value="CuRO_UO_II"/>
</dbReference>
<keyword evidence="11 15" id="KW-0472">Membrane</keyword>
<evidence type="ECO:0000256" key="7">
    <source>
        <dbReference type="ARBA" id="ARBA00022729"/>
    </source>
</evidence>
<dbReference type="SUPFAM" id="SSF81464">
    <property type="entry name" value="Cytochrome c oxidase subunit II-like, transmembrane region"/>
    <property type="match status" value="1"/>
</dbReference>
<keyword evidence="12" id="KW-0564">Palmitate</keyword>
<evidence type="ECO:0000256" key="13">
    <source>
        <dbReference type="ARBA" id="ARBA00023288"/>
    </source>
</evidence>
<dbReference type="PROSITE" id="PS50999">
    <property type="entry name" value="COX2_TM"/>
    <property type="match status" value="1"/>
</dbReference>
<keyword evidence="9 15" id="KW-1133">Transmembrane helix</keyword>
<dbReference type="NCBIfam" id="TIGR01433">
    <property type="entry name" value="CyoA"/>
    <property type="match status" value="1"/>
</dbReference>
<evidence type="ECO:0000256" key="4">
    <source>
        <dbReference type="ARBA" id="ARBA00022475"/>
    </source>
</evidence>
<protein>
    <recommendedName>
        <fullName evidence="14">Ubiquinol oxidase polypeptide II</fullName>
    </recommendedName>
</protein>
<dbReference type="GO" id="GO:0004129">
    <property type="term" value="F:cytochrome-c oxidase activity"/>
    <property type="evidence" value="ECO:0007669"/>
    <property type="project" value="InterPro"/>
</dbReference>
<sequence>MSQCSILHPMSTPVIATPARQSAPPRGAVQLNSDNKDWFPMRFSRLALLLSLTFLFAGCNLTVLNPSGDIAQQQGDLIVYATVLMLIVIIPVTALTIFFAVKYRQSNENATYEPEWDHSVSLEIVVWAVPLAIIICLAGLTWVATHRLEPYDDLKRISAEKPIDPTVEPLEVQVVALDWKWLFIYPEQGIAVVNEAAAIVDRPVEWKITSNTVMNAFYIPEMAGMIYAMAGMETELNAVINAPGTFKGISANYSGIGFSHMNFDFHAVDEAGFDVWVEKVKTSADVLDRSNFDRLQEQTTKHPVEYFGAVEDGIWDKILNMCAGEEELCLNDMMMVDALGGGGLEGLYNRELFRGLCSADDPEALFLLLRKDLEQSKGEVIHAMSLIPPSEVTEQKLEAH</sequence>
<keyword evidence="3" id="KW-0813">Transport</keyword>
<keyword evidence="10 18" id="KW-0560">Oxidoreductase</keyword>
<keyword evidence="4" id="KW-1003">Cell membrane</keyword>
<dbReference type="AlphaFoldDB" id="A0A0P1IUN7"/>
<dbReference type="InterPro" id="IPR002429">
    <property type="entry name" value="CcO_II-like_C"/>
</dbReference>
<dbReference type="GO" id="GO:0005886">
    <property type="term" value="C:plasma membrane"/>
    <property type="evidence" value="ECO:0007669"/>
    <property type="project" value="UniProtKB-SubCell"/>
</dbReference>
<keyword evidence="7" id="KW-0732">Signal</keyword>
<evidence type="ECO:0000256" key="3">
    <source>
        <dbReference type="ARBA" id="ARBA00022448"/>
    </source>
</evidence>
<dbReference type="SUPFAM" id="SSF49503">
    <property type="entry name" value="Cupredoxins"/>
    <property type="match status" value="1"/>
</dbReference>
<evidence type="ECO:0000256" key="1">
    <source>
        <dbReference type="ARBA" id="ARBA00004651"/>
    </source>
</evidence>
<evidence type="ECO:0000256" key="10">
    <source>
        <dbReference type="ARBA" id="ARBA00023002"/>
    </source>
</evidence>
<evidence type="ECO:0000256" key="2">
    <source>
        <dbReference type="ARBA" id="ARBA00007866"/>
    </source>
</evidence>
<dbReference type="GO" id="GO:0005507">
    <property type="term" value="F:copper ion binding"/>
    <property type="evidence" value="ECO:0007669"/>
    <property type="project" value="InterPro"/>
</dbReference>
<evidence type="ECO:0000259" key="16">
    <source>
        <dbReference type="PROSITE" id="PS50857"/>
    </source>
</evidence>
<name>A0A0P1IUN7_9RHOB</name>
<dbReference type="CDD" id="cd04212">
    <property type="entry name" value="CuRO_UO_II"/>
    <property type="match status" value="1"/>
</dbReference>
<feature type="transmembrane region" description="Helical" evidence="15">
    <location>
        <begin position="122"/>
        <end position="144"/>
    </location>
</feature>
<evidence type="ECO:0000256" key="5">
    <source>
        <dbReference type="ARBA" id="ARBA00022660"/>
    </source>
</evidence>
<feature type="transmembrane region" description="Helical" evidence="15">
    <location>
        <begin position="46"/>
        <end position="65"/>
    </location>
</feature>